<feature type="domain" description="MACPF" evidence="5">
    <location>
        <begin position="1737"/>
        <end position="1875"/>
    </location>
</feature>
<dbReference type="Pfam" id="PF01344">
    <property type="entry name" value="Kelch_1"/>
    <property type="match status" value="2"/>
</dbReference>
<feature type="compositionally biased region" description="Low complexity" evidence="3">
    <location>
        <begin position="735"/>
        <end position="765"/>
    </location>
</feature>
<dbReference type="OrthoDB" id="45365at2759"/>
<feature type="chain" id="PRO_5003290108" description="MACPF domain-containing protein" evidence="4">
    <location>
        <begin position="21"/>
        <end position="2292"/>
    </location>
</feature>
<feature type="compositionally biased region" description="Basic residues" evidence="3">
    <location>
        <begin position="1566"/>
        <end position="1577"/>
    </location>
</feature>
<dbReference type="InterPro" id="IPR006652">
    <property type="entry name" value="Kelch_1"/>
</dbReference>
<evidence type="ECO:0000256" key="1">
    <source>
        <dbReference type="ARBA" id="ARBA00022441"/>
    </source>
</evidence>
<dbReference type="KEGG" id="sre:PTSG_01870"/>
<dbReference type="InParanoid" id="F2TZ70"/>
<feature type="compositionally biased region" description="Low complexity" evidence="3">
    <location>
        <begin position="1543"/>
        <end position="1565"/>
    </location>
</feature>
<dbReference type="InterPro" id="IPR020864">
    <property type="entry name" value="MACPF"/>
</dbReference>
<gene>
    <name evidence="6" type="ORF">PTSG_01870</name>
</gene>
<feature type="signal peptide" evidence="4">
    <location>
        <begin position="1"/>
        <end position="20"/>
    </location>
</feature>
<feature type="region of interest" description="Disordered" evidence="3">
    <location>
        <begin position="1397"/>
        <end position="1425"/>
    </location>
</feature>
<dbReference type="RefSeq" id="XP_004997850.1">
    <property type="nucleotide sequence ID" value="XM_004997793.1"/>
</dbReference>
<dbReference type="PANTHER" id="PTHR45632">
    <property type="entry name" value="LD33804P"/>
    <property type="match status" value="1"/>
</dbReference>
<dbReference type="STRING" id="946362.F2TZ70"/>
<feature type="compositionally biased region" description="Polar residues" evidence="3">
    <location>
        <begin position="766"/>
        <end position="778"/>
    </location>
</feature>
<feature type="region of interest" description="Disordered" evidence="3">
    <location>
        <begin position="928"/>
        <end position="973"/>
    </location>
</feature>
<keyword evidence="1" id="KW-0880">Kelch repeat</keyword>
<organism evidence="7">
    <name type="scientific">Salpingoeca rosetta (strain ATCC 50818 / BSB-021)</name>
    <dbReference type="NCBI Taxonomy" id="946362"/>
    <lineage>
        <taxon>Eukaryota</taxon>
        <taxon>Choanoflagellata</taxon>
        <taxon>Craspedida</taxon>
        <taxon>Salpingoecidae</taxon>
        <taxon>Salpingoeca</taxon>
    </lineage>
</organism>
<dbReference type="Proteomes" id="UP000007799">
    <property type="component" value="Unassembled WGS sequence"/>
</dbReference>
<dbReference type="Gene3D" id="2.120.10.80">
    <property type="entry name" value="Kelch-type beta propeller"/>
    <property type="match status" value="4"/>
</dbReference>
<evidence type="ECO:0000256" key="4">
    <source>
        <dbReference type="SAM" id="SignalP"/>
    </source>
</evidence>
<dbReference type="GeneID" id="16078443"/>
<evidence type="ECO:0000313" key="6">
    <source>
        <dbReference type="EMBL" id="EGD78894.1"/>
    </source>
</evidence>
<feature type="region of interest" description="Disordered" evidence="3">
    <location>
        <begin position="735"/>
        <end position="796"/>
    </location>
</feature>
<dbReference type="eggNOG" id="KOG1072">
    <property type="taxonomic scope" value="Eukaryota"/>
</dbReference>
<dbReference type="PANTHER" id="PTHR45632:SF3">
    <property type="entry name" value="KELCH-LIKE PROTEIN 32"/>
    <property type="match status" value="1"/>
</dbReference>
<protein>
    <recommendedName>
        <fullName evidence="5">MACPF domain-containing protein</fullName>
    </recommendedName>
</protein>
<evidence type="ECO:0000256" key="2">
    <source>
        <dbReference type="ARBA" id="ARBA00022737"/>
    </source>
</evidence>
<dbReference type="SUPFAM" id="SSF117281">
    <property type="entry name" value="Kelch motif"/>
    <property type="match status" value="3"/>
</dbReference>
<dbReference type="EMBL" id="GL832957">
    <property type="protein sequence ID" value="EGD78894.1"/>
    <property type="molecule type" value="Genomic_DNA"/>
</dbReference>
<name>F2TZ70_SALR5</name>
<dbReference type="eggNOG" id="KOG4441">
    <property type="taxonomic scope" value="Eukaryota"/>
</dbReference>
<dbReference type="InterPro" id="IPR015915">
    <property type="entry name" value="Kelch-typ_b-propeller"/>
</dbReference>
<evidence type="ECO:0000256" key="3">
    <source>
        <dbReference type="SAM" id="MobiDB-lite"/>
    </source>
</evidence>
<feature type="compositionally biased region" description="Low complexity" evidence="3">
    <location>
        <begin position="942"/>
        <end position="954"/>
    </location>
</feature>
<feature type="domain" description="MACPF" evidence="5">
    <location>
        <begin position="129"/>
        <end position="322"/>
    </location>
</feature>
<evidence type="ECO:0000259" key="5">
    <source>
        <dbReference type="Pfam" id="PF01823"/>
    </source>
</evidence>
<keyword evidence="4" id="KW-0732">Signal</keyword>
<dbReference type="SMART" id="SM00612">
    <property type="entry name" value="Kelch"/>
    <property type="match status" value="7"/>
</dbReference>
<accession>F2TZ70</accession>
<proteinExistence type="predicted"/>
<feature type="compositionally biased region" description="Low complexity" evidence="3">
    <location>
        <begin position="1397"/>
        <end position="1412"/>
    </location>
</feature>
<evidence type="ECO:0000313" key="7">
    <source>
        <dbReference type="Proteomes" id="UP000007799"/>
    </source>
</evidence>
<sequence>MHGLFAAVLVLALLGTEGHALSPPNNVDIVGKGVLTFQSSIDGDPQCSSSRCNTPGFMSSAVFNLSSFEQGQHYEGTVAVPDGWTYLPNFKCRLTDSVKAMHDWFDYKSVVNAYTHSEHHGLFHSSSETHWFSAVNSLTVNKNNVVVRHSIACTSYHVQRNTFDNSAVLTAGFKSNVAELLPRDESEYNDKLNDMLQFANAYGDSVVADAEFGGKSVRVTAFSQESFEHLRKTSGDLHSSATLNHICSIGDDVLCNNRTPGWNEQEAFNSSKISVQTSYIPFPPVHGQLTRGANAWALAVEKDPGVVAYTLQNLTAVLTPAFFPNDPAIGTRAQLYQRFLNNDFCKTRAGGCPKLPPRSARWTTTDTGITSFQPMAGHAAVFANVSISTANANANANAVLFFSGTASQASLPDVPAVQRYVPAAMPPKTAPTPTKAAQDPSAALQGVAPWTLLSQDPRANVANASAAVLNDRVYVTGGAGPPFTNTSGRTTVISFSPQKNEWINVEPMQTRRQLHCTFVACGALHVTGGGTPVTEVYDPETDSWSTVQPMPLTLSGMSCTVVNDSLVYVVGGVLPDGTLNAKVLLYNVDTDLWSDAHVPPMGGADTPRMGHAAVVVGNDILIMGGRDATGLAARSPDTNAVASLSDVRILQLPVKGATAEWIPGCGLPEGTAFAPAVTMPSVSAPGGVDVVVAGGCKDSQCKGVVSSVQTYTIAPGATIQCSQTAVPTTFGANSNTASGTSANSASSSSDSSSSSNNSRAPRTSAGSTSSQTSKQARVTSAGAASPPLHPGASLPGMGVSTVTGKVVPARVFEPDCKSCFWLHKTHDNQSVPNALDVRSLRRCSFQTETGLIQDEVDAQVAASAWMSAELFFGFPGLLDFAFSANFEAGLSASASTTFRHTTAFASGRCELFDINYIEARPGEEGVVVTPLASTDPNEAPRNSRSSRSSRSSRNVNADGVHTKKSDGPDSLLTPPVSPDFKAAVNLLVQQIKEGNTTNARALAVSILQHFGDAYVSSASFGARFSQSFEMTESHFHAALRANVDFGYSSSHSTLFFWGGSHSEDAQAHVSANADLVRYTSSNRTTCVPLCPPLTNNVTINTTGFDNIFDSDGGHVSPIATRVRPITEVVTPAYFPTISHALLNQTAELIRSVMLDGTYCAHTPGCSAARRQPTWQYAPNMLPVGATYSRAVLVNESAVVVAGGWLGTVSDVTLLYRPPMVKGVQAPQWQHVSPAPITNASSLVLAPNSALWSVCNVPAGSTSKTQSAIYNTTTGIWVSGPSLPDSVNNAAAALDAASGKIVAVGMLAGASTQTACRAYHLDTSASSPSWQRQPHTTPLLCLANATAVADGSGSVFLFGGRRPDGSCSSAILKYNVTTDEVRVVGYLPMAMCSGQAHTLPTSSSAHTTTTTPTMDRHKNLGRASGTPFPGRASDTVVIAATDPHSGSRLNVWRWNMVTRELVVLPSFNRGGDEFAAAITTVYMPSTDELYAFGDGMLPLRLRAAFGVVAPPGATVGDKVGLHPATQSLPAQPIETQSSQAPFGAASSSSHGLPWSSSSLSSPPASAAHKHPLHGRHHQSNAYPQQEQQQQSGRIRRGGSRPVAVSPKQPQGKPALRFQQVDMMLRGYHTIRGDPLSRTGADPGWSRYPVFEMDGNTPWSGVMQVPGDTYDWTLPPGINGEGGASSDTCKYAKKAWHVHGTTALQHTLRGLFSVIPSKKFLWPSLLGFEYSLGGTWAMVTQQTASFTADLAIAIGHCTRYTLSRPNYASGLSFTTNFLNDLRALPRDVDDDNLPVFANFTDKYGLYLPNSIQFGSMSVQVSAVESSMVRAMIEGKTSLSGGAEAALLFFFDLDASASASASANLTAEMRQAMTFNYTTCMPRCPPRVKDPSNNAAAWQAELELPQGEVYPVGVQLDALPNVLDQSRHNLPSDLQGEALTDRLVALTEYCDHYLPQHLGAQAAQANLLWKNASHVGEMPAPPGPLPIPSALRHPVMGAAALMYHNDTLVIGGFNSSGLPTTEVQVFSSGSWVTQGMLPTPTAYAAATVFRDQPYVCGGIDTFASGTPTATGKCYSAVGGEWSARPSLQVPRFGHSMVVVNGALYAIGGMMSNGTALASIEVLTTNATTWTILNTTSLPAAASGIAVAYSHALNKAVLVGGLSDGSALQSILVFDGTKVTTISPRLVLRDPVAFASVMEMQNGWLLVTNGVSGKGGASTRVSYRLDLQAMSVSATPTPPSYQIGAAMVPITNTTGLLFGGESSFTAQTIDGTYPFIDASTSAPFTASTDIKVVSFQ</sequence>
<dbReference type="Pfam" id="PF01823">
    <property type="entry name" value="MACPF"/>
    <property type="match status" value="2"/>
</dbReference>
<feature type="region of interest" description="Disordered" evidence="3">
    <location>
        <begin position="1532"/>
        <end position="1615"/>
    </location>
</feature>
<reference evidence="6" key="1">
    <citation type="submission" date="2009-08" db="EMBL/GenBank/DDBJ databases">
        <title>Annotation of Salpingoeca rosetta.</title>
        <authorList>
            <consortium name="The Broad Institute Genome Sequencing Platform"/>
            <person name="Russ C."/>
            <person name="Cuomo C."/>
            <person name="Burger G."/>
            <person name="Gray M.W."/>
            <person name="Holland P.W.H."/>
            <person name="King N."/>
            <person name="Lang F.B.F."/>
            <person name="Roger A.J."/>
            <person name="Ruiz-Trillo I."/>
            <person name="Young S.K."/>
            <person name="Zeng Q."/>
            <person name="Gargeya S."/>
            <person name="Alvarado L."/>
            <person name="Berlin A."/>
            <person name="Chapman S.B."/>
            <person name="Chen Z."/>
            <person name="Freedman E."/>
            <person name="Gellesch M."/>
            <person name="Goldberg J."/>
            <person name="Griggs A."/>
            <person name="Gujja S."/>
            <person name="Heilman E."/>
            <person name="Heiman D."/>
            <person name="Howarth C."/>
            <person name="Mehta T."/>
            <person name="Neiman D."/>
            <person name="Pearson M."/>
            <person name="Roberts A."/>
            <person name="Saif S."/>
            <person name="Shea T."/>
            <person name="Shenoy N."/>
            <person name="Sisk P."/>
            <person name="Stolte C."/>
            <person name="Sykes S."/>
            <person name="White J."/>
            <person name="Yandava C."/>
            <person name="Haas B."/>
            <person name="Nusbaum C."/>
            <person name="Birren B."/>
        </authorList>
    </citation>
    <scope>NUCLEOTIDE SEQUENCE [LARGE SCALE GENOMIC DNA]</scope>
    <source>
        <strain evidence="6">ATCC 50818</strain>
    </source>
</reference>
<keyword evidence="7" id="KW-1185">Reference proteome</keyword>
<keyword evidence="2" id="KW-0677">Repeat</keyword>